<keyword evidence="1" id="KW-0732">Signal</keyword>
<reference evidence="2 3" key="1">
    <citation type="submission" date="2015-03" db="EMBL/GenBank/DDBJ databases">
        <title>RNA-seq based gene annotation and comparative genomics of four Zymoseptoria species reveal species-specific pathogenicity related genes and transposable element activity.</title>
        <authorList>
            <person name="Grandaubert J."/>
            <person name="Bhattacharyya A."/>
            <person name="Stukenbrock E.H."/>
        </authorList>
    </citation>
    <scope>NUCLEOTIDE SEQUENCE [LARGE SCALE GENOMIC DNA]</scope>
    <source>
        <strain evidence="2 3">Zb18110</strain>
    </source>
</reference>
<feature type="chain" id="PRO_5002468612" description="Invertebrate defensins family profile domain-containing protein" evidence="1">
    <location>
        <begin position="22"/>
        <end position="52"/>
    </location>
</feature>
<dbReference type="Proteomes" id="UP000033647">
    <property type="component" value="Unassembled WGS sequence"/>
</dbReference>
<protein>
    <recommendedName>
        <fullName evidence="4">Invertebrate defensins family profile domain-containing protein</fullName>
    </recommendedName>
</protein>
<evidence type="ECO:0000313" key="3">
    <source>
        <dbReference type="Proteomes" id="UP000033647"/>
    </source>
</evidence>
<evidence type="ECO:0000256" key="1">
    <source>
        <dbReference type="SAM" id="SignalP"/>
    </source>
</evidence>
<keyword evidence="3" id="KW-1185">Reference proteome</keyword>
<gene>
    <name evidence="2" type="ORF">TI39_contig4274g00007</name>
</gene>
<dbReference type="EMBL" id="LAFY01004233">
    <property type="protein sequence ID" value="KJX93673.1"/>
    <property type="molecule type" value="Genomic_DNA"/>
</dbReference>
<dbReference type="AlphaFoldDB" id="A0A0F4G8F5"/>
<organism evidence="2 3">
    <name type="scientific">Zymoseptoria brevis</name>
    <dbReference type="NCBI Taxonomy" id="1047168"/>
    <lineage>
        <taxon>Eukaryota</taxon>
        <taxon>Fungi</taxon>
        <taxon>Dikarya</taxon>
        <taxon>Ascomycota</taxon>
        <taxon>Pezizomycotina</taxon>
        <taxon>Dothideomycetes</taxon>
        <taxon>Dothideomycetidae</taxon>
        <taxon>Mycosphaerellales</taxon>
        <taxon>Mycosphaerellaceae</taxon>
        <taxon>Zymoseptoria</taxon>
    </lineage>
</organism>
<comment type="caution">
    <text evidence="2">The sequence shown here is derived from an EMBL/GenBank/DDBJ whole genome shotgun (WGS) entry which is preliminary data.</text>
</comment>
<evidence type="ECO:0008006" key="4">
    <source>
        <dbReference type="Google" id="ProtNLM"/>
    </source>
</evidence>
<proteinExistence type="predicted"/>
<accession>A0A0F4G8F5</accession>
<feature type="signal peptide" evidence="1">
    <location>
        <begin position="1"/>
        <end position="21"/>
    </location>
</feature>
<sequence length="52" mass="5487">MKFLAMVTVLVGLVAPALVSAWGCGDCTGMCRGRYGPNASGWCDGDECHCNY</sequence>
<name>A0A0F4G8F5_9PEZI</name>
<evidence type="ECO:0000313" key="2">
    <source>
        <dbReference type="EMBL" id="KJX93673.1"/>
    </source>
</evidence>